<dbReference type="EMBL" id="SWJE01000006">
    <property type="protein sequence ID" value="TKC88744.1"/>
    <property type="molecule type" value="Genomic_DNA"/>
</dbReference>
<protein>
    <submittedName>
        <fullName evidence="1">Uncharacterized protein</fullName>
    </submittedName>
</protein>
<dbReference type="Proteomes" id="UP000305539">
    <property type="component" value="Unassembled WGS sequence"/>
</dbReference>
<comment type="caution">
    <text evidence="1">The sequence shown here is derived from an EMBL/GenBank/DDBJ whole genome shotgun (WGS) entry which is preliminary data.</text>
</comment>
<gene>
    <name evidence="1" type="ORF">FAZ69_13410</name>
</gene>
<reference evidence="1 2" key="1">
    <citation type="submission" date="2019-04" db="EMBL/GenBank/DDBJ databases">
        <title>Trinickia sp. 7GSK02, isolated from subtropical forest soil.</title>
        <authorList>
            <person name="Gao Z.-H."/>
            <person name="Qiu L.-H."/>
        </authorList>
    </citation>
    <scope>NUCLEOTIDE SEQUENCE [LARGE SCALE GENOMIC DNA]</scope>
    <source>
        <strain evidence="1 2">7GSK02</strain>
    </source>
</reference>
<accession>A0A4U1I5W3</accession>
<keyword evidence="2" id="KW-1185">Reference proteome</keyword>
<evidence type="ECO:0000313" key="2">
    <source>
        <dbReference type="Proteomes" id="UP000305539"/>
    </source>
</evidence>
<proteinExistence type="predicted"/>
<evidence type="ECO:0000313" key="1">
    <source>
        <dbReference type="EMBL" id="TKC88744.1"/>
    </source>
</evidence>
<sequence length="96" mass="10706">MRHTKTGPKPTSINVAIVDDDRNFVDALNRALQSAPDMQLTGALPNLFAAVWDFTPDLTRYLAALSGKVGTEQLSIYQKVFSCNTLISRKQWKKLP</sequence>
<name>A0A4U1I5W3_9BURK</name>
<dbReference type="AlphaFoldDB" id="A0A4U1I5W3"/>
<organism evidence="1 2">
    <name type="scientific">Trinickia terrae</name>
    <dbReference type="NCBI Taxonomy" id="2571161"/>
    <lineage>
        <taxon>Bacteria</taxon>
        <taxon>Pseudomonadati</taxon>
        <taxon>Pseudomonadota</taxon>
        <taxon>Betaproteobacteria</taxon>
        <taxon>Burkholderiales</taxon>
        <taxon>Burkholderiaceae</taxon>
        <taxon>Trinickia</taxon>
    </lineage>
</organism>
<dbReference type="RefSeq" id="WP_136895195.1">
    <property type="nucleotide sequence ID" value="NZ_SWJE01000006.1"/>
</dbReference>